<organism evidence="2 3">
    <name type="scientific">Cuscuta australis</name>
    <dbReference type="NCBI Taxonomy" id="267555"/>
    <lineage>
        <taxon>Eukaryota</taxon>
        <taxon>Viridiplantae</taxon>
        <taxon>Streptophyta</taxon>
        <taxon>Embryophyta</taxon>
        <taxon>Tracheophyta</taxon>
        <taxon>Spermatophyta</taxon>
        <taxon>Magnoliopsida</taxon>
        <taxon>eudicotyledons</taxon>
        <taxon>Gunneridae</taxon>
        <taxon>Pentapetalae</taxon>
        <taxon>asterids</taxon>
        <taxon>lamiids</taxon>
        <taxon>Solanales</taxon>
        <taxon>Convolvulaceae</taxon>
        <taxon>Cuscuteae</taxon>
        <taxon>Cuscuta</taxon>
        <taxon>Cuscuta subgen. Grammica</taxon>
        <taxon>Cuscuta sect. Cleistogrammica</taxon>
    </lineage>
</organism>
<dbReference type="EMBL" id="NQVE01000183">
    <property type="protein sequence ID" value="RAL41646.1"/>
    <property type="molecule type" value="Genomic_DNA"/>
</dbReference>
<sequence>MYRAAVVPEGDAQKAACAGSKSPAAGGKQLLTDRERRRDCGAQALLHTCETVPNIGRRNALMPSNARG</sequence>
<name>A0A328D7Y6_9ASTE</name>
<evidence type="ECO:0000256" key="1">
    <source>
        <dbReference type="SAM" id="MobiDB-lite"/>
    </source>
</evidence>
<reference evidence="2 3" key="1">
    <citation type="submission" date="2018-06" db="EMBL/GenBank/DDBJ databases">
        <title>The Genome of Cuscuta australis (Dodder) Provides Insight into the Evolution of Plant Parasitism.</title>
        <authorList>
            <person name="Liu H."/>
        </authorList>
    </citation>
    <scope>NUCLEOTIDE SEQUENCE [LARGE SCALE GENOMIC DNA]</scope>
    <source>
        <strain evidence="3">cv. Yunnan</strain>
        <tissue evidence="2">Vines</tissue>
    </source>
</reference>
<comment type="caution">
    <text evidence="2">The sequence shown here is derived from an EMBL/GenBank/DDBJ whole genome shotgun (WGS) entry which is preliminary data.</text>
</comment>
<proteinExistence type="predicted"/>
<evidence type="ECO:0000313" key="2">
    <source>
        <dbReference type="EMBL" id="RAL41646.1"/>
    </source>
</evidence>
<keyword evidence="3" id="KW-1185">Reference proteome</keyword>
<feature type="region of interest" description="Disordered" evidence="1">
    <location>
        <begin position="1"/>
        <end position="32"/>
    </location>
</feature>
<dbReference type="AlphaFoldDB" id="A0A328D7Y6"/>
<evidence type="ECO:0000313" key="3">
    <source>
        <dbReference type="Proteomes" id="UP000249390"/>
    </source>
</evidence>
<protein>
    <submittedName>
        <fullName evidence="2">Uncharacterized protein</fullName>
    </submittedName>
</protein>
<gene>
    <name evidence="2" type="ORF">DM860_008828</name>
</gene>
<accession>A0A328D7Y6</accession>
<dbReference type="Proteomes" id="UP000249390">
    <property type="component" value="Unassembled WGS sequence"/>
</dbReference>